<proteinExistence type="predicted"/>
<feature type="compositionally biased region" description="Basic and acidic residues" evidence="1">
    <location>
        <begin position="281"/>
        <end position="296"/>
    </location>
</feature>
<gene>
    <name evidence="2" type="ORF">Tci_006810</name>
</gene>
<dbReference type="AlphaFoldDB" id="A0A6L2JDS0"/>
<name>A0A6L2JDS0_TANCI</name>
<dbReference type="EMBL" id="BKCJ010000623">
    <property type="protein sequence ID" value="GEU34832.1"/>
    <property type="molecule type" value="Genomic_DNA"/>
</dbReference>
<feature type="region of interest" description="Disordered" evidence="1">
    <location>
        <begin position="188"/>
        <end position="229"/>
    </location>
</feature>
<evidence type="ECO:0000256" key="1">
    <source>
        <dbReference type="SAM" id="MobiDB-lite"/>
    </source>
</evidence>
<feature type="region of interest" description="Disordered" evidence="1">
    <location>
        <begin position="272"/>
        <end position="296"/>
    </location>
</feature>
<feature type="compositionally biased region" description="Basic and acidic residues" evidence="1">
    <location>
        <begin position="317"/>
        <end position="326"/>
    </location>
</feature>
<evidence type="ECO:0000313" key="2">
    <source>
        <dbReference type="EMBL" id="GEU34832.1"/>
    </source>
</evidence>
<feature type="compositionally biased region" description="Basic and acidic residues" evidence="1">
    <location>
        <begin position="341"/>
        <end position="357"/>
    </location>
</feature>
<protein>
    <submittedName>
        <fullName evidence="2">Uncharacterized protein</fullName>
    </submittedName>
</protein>
<reference evidence="2" key="1">
    <citation type="journal article" date="2019" name="Sci. Rep.">
        <title>Draft genome of Tanacetum cinerariifolium, the natural source of mosquito coil.</title>
        <authorList>
            <person name="Yamashiro T."/>
            <person name="Shiraishi A."/>
            <person name="Satake H."/>
            <person name="Nakayama K."/>
        </authorList>
    </citation>
    <scope>NUCLEOTIDE SEQUENCE</scope>
</reference>
<feature type="region of interest" description="Disordered" evidence="1">
    <location>
        <begin position="41"/>
        <end position="112"/>
    </location>
</feature>
<feature type="compositionally biased region" description="Polar residues" evidence="1">
    <location>
        <begin position="94"/>
        <end position="103"/>
    </location>
</feature>
<feature type="compositionally biased region" description="Acidic residues" evidence="1">
    <location>
        <begin position="327"/>
        <end position="340"/>
    </location>
</feature>
<sequence>MIMIEFVPVSVKKKSSGKNYKSVVIQDMLSTLMLKPATSKTKLNGAQSLTPKEQEAADIMQSLKESKKTSKRQPSIEGLNKGTGSKLGVPDESTVISPTSSEGSGAKLGVPDKDKDITKLKVILEWGDEQDSEFFDDVEKDDKDGDTDDEGDDHVSDKQDADDKDDKTESDEDEIYKYKTRVRKDKDVKMKDAKVEESGKGEEKVTDAAKVEAKKTSEAKDDAKKTEIPSLSSSLSVSLGFGDQFLKFSSDSSLVSIVKDFVVADYLLELTKKQTPTAEQESEKSPSEILKIKKEQAKSQKNSHFTIKYTDKAAIEDKSASTKETTEEPIAEVVMDDAGDDVARDDNPSEDTSEPKTSKTLNTELFKQPLRPPTPDLDWNKRQVILDQPAQHWFNQMVSASKDPLTFNDLMAIPIDFLKYVFNGVKIENLTQDILLGRAFNLLKRTCSSSIKLEYNFQEYFNALTDKLDWNNPERDRYPFDLSKPLPLQGPQGHPTVTAVSKISKQNVYSTKAILGVKSVNVKKLHGYGHLEEIVMKTSDQQLYKFKENDFVDLHLNDIKDMRLLVVQHKVFHLDGSDIVDLIVAIRMFTRSLILKRRVEDLQLGVESY</sequence>
<feature type="compositionally biased region" description="Basic and acidic residues" evidence="1">
    <location>
        <begin position="188"/>
        <end position="227"/>
    </location>
</feature>
<feature type="region of interest" description="Disordered" evidence="1">
    <location>
        <begin position="131"/>
        <end position="176"/>
    </location>
</feature>
<feature type="compositionally biased region" description="Basic and acidic residues" evidence="1">
    <location>
        <begin position="153"/>
        <end position="167"/>
    </location>
</feature>
<feature type="compositionally biased region" description="Polar residues" evidence="1">
    <location>
        <begin position="41"/>
        <end position="51"/>
    </location>
</feature>
<feature type="compositionally biased region" description="Acidic residues" evidence="1">
    <location>
        <begin position="131"/>
        <end position="152"/>
    </location>
</feature>
<feature type="region of interest" description="Disordered" evidence="1">
    <location>
        <begin position="317"/>
        <end position="374"/>
    </location>
</feature>
<organism evidence="2">
    <name type="scientific">Tanacetum cinerariifolium</name>
    <name type="common">Dalmatian daisy</name>
    <name type="synonym">Chrysanthemum cinerariifolium</name>
    <dbReference type="NCBI Taxonomy" id="118510"/>
    <lineage>
        <taxon>Eukaryota</taxon>
        <taxon>Viridiplantae</taxon>
        <taxon>Streptophyta</taxon>
        <taxon>Embryophyta</taxon>
        <taxon>Tracheophyta</taxon>
        <taxon>Spermatophyta</taxon>
        <taxon>Magnoliopsida</taxon>
        <taxon>eudicotyledons</taxon>
        <taxon>Gunneridae</taxon>
        <taxon>Pentapetalae</taxon>
        <taxon>asterids</taxon>
        <taxon>campanulids</taxon>
        <taxon>Asterales</taxon>
        <taxon>Asteraceae</taxon>
        <taxon>Asteroideae</taxon>
        <taxon>Anthemideae</taxon>
        <taxon>Anthemidinae</taxon>
        <taxon>Tanacetum</taxon>
    </lineage>
</organism>
<comment type="caution">
    <text evidence="2">The sequence shown here is derived from an EMBL/GenBank/DDBJ whole genome shotgun (WGS) entry which is preliminary data.</text>
</comment>
<accession>A0A6L2JDS0</accession>